<protein>
    <submittedName>
        <fullName evidence="1">Uncharacterized protein</fullName>
    </submittedName>
</protein>
<evidence type="ECO:0000313" key="1">
    <source>
        <dbReference type="EMBL" id="MBK9719720.1"/>
    </source>
</evidence>
<dbReference type="Proteomes" id="UP000808349">
    <property type="component" value="Unassembled WGS sequence"/>
</dbReference>
<comment type="caution">
    <text evidence="1">The sequence shown here is derived from an EMBL/GenBank/DDBJ whole genome shotgun (WGS) entry which is preliminary data.</text>
</comment>
<proteinExistence type="predicted"/>
<dbReference type="AlphaFoldDB" id="A0A9D7SDP1"/>
<dbReference type="EMBL" id="JADKFW010000021">
    <property type="protein sequence ID" value="MBK9719720.1"/>
    <property type="molecule type" value="Genomic_DNA"/>
</dbReference>
<name>A0A9D7SDP1_9BACT</name>
<evidence type="ECO:0000313" key="2">
    <source>
        <dbReference type="Proteomes" id="UP000808349"/>
    </source>
</evidence>
<organism evidence="1 2">
    <name type="scientific">Candidatus Defluviibacterium haderslevense</name>
    <dbReference type="NCBI Taxonomy" id="2981993"/>
    <lineage>
        <taxon>Bacteria</taxon>
        <taxon>Pseudomonadati</taxon>
        <taxon>Bacteroidota</taxon>
        <taxon>Saprospiria</taxon>
        <taxon>Saprospirales</taxon>
        <taxon>Saprospiraceae</taxon>
        <taxon>Candidatus Defluviibacterium</taxon>
    </lineage>
</organism>
<sequence>MSFWKRITGQYKNRTEDIHNLQSELDLSALEQEEIGLINQLKSFELFKDGSNHKCENLLIKKELSGNQFLFDHSFMIHHGKSASHYNQTVFFFDSKELTLPQFYLRPEHFGDKMLSWFGWKDINFSTHPEFSDRFKLTGEYEEIIRYYFDEKVLNFLNHQKNIYIEGMNYYLIIYTFNELIKPSDYPLFTKFCRMMYALFLHRSKTSEEDFTVTASN</sequence>
<gene>
    <name evidence="1" type="ORF">IPO85_19825</name>
</gene>
<reference evidence="1 2" key="1">
    <citation type="submission" date="2020-10" db="EMBL/GenBank/DDBJ databases">
        <title>Connecting structure to function with the recovery of over 1000 high-quality activated sludge metagenome-assembled genomes encoding full-length rRNA genes using long-read sequencing.</title>
        <authorList>
            <person name="Singleton C.M."/>
            <person name="Petriglieri F."/>
            <person name="Kristensen J.M."/>
            <person name="Kirkegaard R.H."/>
            <person name="Michaelsen T.Y."/>
            <person name="Andersen M.H."/>
            <person name="Karst S.M."/>
            <person name="Dueholm M.S."/>
            <person name="Nielsen P.H."/>
            <person name="Albertsen M."/>
        </authorList>
    </citation>
    <scope>NUCLEOTIDE SEQUENCE [LARGE SCALE GENOMIC DNA]</scope>
    <source>
        <strain evidence="1">Ribe_18-Q3-R11-54_BAT3C.373</strain>
    </source>
</reference>
<accession>A0A9D7SDP1</accession>